<dbReference type="Proteomes" id="UP001056766">
    <property type="component" value="Unassembled WGS sequence"/>
</dbReference>
<gene>
    <name evidence="1" type="ORF">KDK67_10900</name>
</gene>
<sequence length="159" mass="18763">MKKIMEEYTEIVNDNIYTQSGKWFCDTGVFEELKSFWLSEYQNLVDKLGTENNELRTYHICQTSNDLQNIIERSSLFADRIIIPDMTVLMGIGLTAEHYQYTQETVLGFLSVISELTDWINEGIVVVVPNRLNGALNYSMDQREIKRFFKVYYYKYIIH</sequence>
<evidence type="ECO:0000313" key="2">
    <source>
        <dbReference type="Proteomes" id="UP001056766"/>
    </source>
</evidence>
<organism evidence="1 2">
    <name type="scientific">Methanococcoides seepicolus</name>
    <dbReference type="NCBI Taxonomy" id="2828780"/>
    <lineage>
        <taxon>Archaea</taxon>
        <taxon>Methanobacteriati</taxon>
        <taxon>Methanobacteriota</taxon>
        <taxon>Stenosarchaea group</taxon>
        <taxon>Methanomicrobia</taxon>
        <taxon>Methanosarcinales</taxon>
        <taxon>Methanosarcinaceae</taxon>
        <taxon>Methanococcoides</taxon>
    </lineage>
</organism>
<keyword evidence="2" id="KW-1185">Reference proteome</keyword>
<reference evidence="1" key="1">
    <citation type="journal article" date="2021" name="mSystems">
        <title>Bacteria and Archaea Synergistically Convert Glycine Betaine to Biogenic Methane in the Formosa Cold Seep of the South China Sea.</title>
        <authorList>
            <person name="Li L."/>
            <person name="Zhang W."/>
            <person name="Zhang S."/>
            <person name="Song L."/>
            <person name="Sun Q."/>
            <person name="Zhang H."/>
            <person name="Xiang H."/>
            <person name="Dong X."/>
        </authorList>
    </citation>
    <scope>NUCLEOTIDE SEQUENCE</scope>
    <source>
        <strain evidence="1">LLY</strain>
    </source>
</reference>
<reference evidence="1" key="2">
    <citation type="submission" date="2021-04" db="EMBL/GenBank/DDBJ databases">
        <authorList>
            <person name="Dong X."/>
        </authorList>
    </citation>
    <scope>NUCLEOTIDE SEQUENCE</scope>
    <source>
        <strain evidence="1">LLY</strain>
    </source>
</reference>
<dbReference type="EMBL" id="JAGSOI010000052">
    <property type="protein sequence ID" value="MCM1987482.1"/>
    <property type="molecule type" value="Genomic_DNA"/>
</dbReference>
<accession>A0A9E4ZGY1</accession>
<name>A0A9E4ZGY1_9EURY</name>
<comment type="caution">
    <text evidence="1">The sequence shown here is derived from an EMBL/GenBank/DDBJ whole genome shotgun (WGS) entry which is preliminary data.</text>
</comment>
<dbReference type="AlphaFoldDB" id="A0A9E4ZGY1"/>
<dbReference type="RefSeq" id="WP_250868838.1">
    <property type="nucleotide sequence ID" value="NZ_JAGSOI010000052.1"/>
</dbReference>
<proteinExistence type="predicted"/>
<evidence type="ECO:0000313" key="1">
    <source>
        <dbReference type="EMBL" id="MCM1987482.1"/>
    </source>
</evidence>
<protein>
    <submittedName>
        <fullName evidence="1">Uncharacterized protein</fullName>
    </submittedName>
</protein>